<comment type="caution">
    <text evidence="10">The sequence shown here is derived from an EMBL/GenBank/DDBJ whole genome shotgun (WGS) entry which is preliminary data.</text>
</comment>
<dbReference type="InterPro" id="IPR029061">
    <property type="entry name" value="THDP-binding"/>
</dbReference>
<dbReference type="Proteomes" id="UP001516472">
    <property type="component" value="Unassembled WGS sequence"/>
</dbReference>
<evidence type="ECO:0000256" key="6">
    <source>
        <dbReference type="ARBA" id="ARBA00023052"/>
    </source>
</evidence>
<evidence type="ECO:0000256" key="8">
    <source>
        <dbReference type="RuleBase" id="RU361139"/>
    </source>
</evidence>
<evidence type="ECO:0000259" key="9">
    <source>
        <dbReference type="Pfam" id="PF00676"/>
    </source>
</evidence>
<dbReference type="NCBIfam" id="TIGR03182">
    <property type="entry name" value="PDH_E1_alph_y"/>
    <property type="match status" value="1"/>
</dbReference>
<evidence type="ECO:0000256" key="1">
    <source>
        <dbReference type="ARBA" id="ARBA00001964"/>
    </source>
</evidence>
<dbReference type="Pfam" id="PF00676">
    <property type="entry name" value="E1_dh"/>
    <property type="match status" value="1"/>
</dbReference>
<keyword evidence="7 8" id="KW-0670">Pyruvate</keyword>
<evidence type="ECO:0000256" key="7">
    <source>
        <dbReference type="ARBA" id="ARBA00023317"/>
    </source>
</evidence>
<keyword evidence="5 8" id="KW-0560">Oxidoreductase</keyword>
<comment type="catalytic activity">
    <reaction evidence="8">
        <text>N(6)-[(R)-lipoyl]-L-lysyl-[protein] + pyruvate + H(+) = N(6)-[(R)-S(8)-acetyldihydrolipoyl]-L-lysyl-[protein] + CO2</text>
        <dbReference type="Rhea" id="RHEA:19189"/>
        <dbReference type="Rhea" id="RHEA-COMP:10474"/>
        <dbReference type="Rhea" id="RHEA-COMP:10478"/>
        <dbReference type="ChEBI" id="CHEBI:15361"/>
        <dbReference type="ChEBI" id="CHEBI:15378"/>
        <dbReference type="ChEBI" id="CHEBI:16526"/>
        <dbReference type="ChEBI" id="CHEBI:83099"/>
        <dbReference type="ChEBI" id="CHEBI:83111"/>
        <dbReference type="EC" id="1.2.4.1"/>
    </reaction>
</comment>
<evidence type="ECO:0000256" key="4">
    <source>
        <dbReference type="ARBA" id="ARBA00014159"/>
    </source>
</evidence>
<dbReference type="InterPro" id="IPR017597">
    <property type="entry name" value="Pyrv_DH_E1_asu_subgrp-y"/>
</dbReference>
<accession>A0ABR9PXC4</accession>
<dbReference type="InterPro" id="IPR001017">
    <property type="entry name" value="DH_E1"/>
</dbReference>
<evidence type="ECO:0000313" key="10">
    <source>
        <dbReference type="EMBL" id="MBE4752590.1"/>
    </source>
</evidence>
<evidence type="ECO:0000256" key="3">
    <source>
        <dbReference type="ARBA" id="ARBA00012281"/>
    </source>
</evidence>
<keyword evidence="11" id="KW-1185">Reference proteome</keyword>
<evidence type="ECO:0000256" key="5">
    <source>
        <dbReference type="ARBA" id="ARBA00023002"/>
    </source>
</evidence>
<dbReference type="RefSeq" id="WP_193429781.1">
    <property type="nucleotide sequence ID" value="NZ_CBCSIP010000019.1"/>
</dbReference>
<feature type="domain" description="Dehydrogenase E1 component" evidence="9">
    <location>
        <begin position="15"/>
        <end position="313"/>
    </location>
</feature>
<reference evidence="10 11" key="1">
    <citation type="submission" date="2020-02" db="EMBL/GenBank/DDBJ databases">
        <authorList>
            <person name="Babadi Z.K."/>
            <person name="Risdian C."/>
            <person name="Ebrahimipour G.H."/>
            <person name="Wink J."/>
        </authorList>
    </citation>
    <scope>NUCLEOTIDE SEQUENCE [LARGE SCALE GENOMIC DNA]</scope>
    <source>
        <strain evidence="10 11">ZKHCc1 1396</strain>
    </source>
</reference>
<proteinExistence type="predicted"/>
<comment type="cofactor">
    <cofactor evidence="1 8">
        <name>thiamine diphosphate</name>
        <dbReference type="ChEBI" id="CHEBI:58937"/>
    </cofactor>
</comment>
<dbReference type="CDD" id="cd02000">
    <property type="entry name" value="TPP_E1_PDC_ADC_BCADC"/>
    <property type="match status" value="1"/>
</dbReference>
<organism evidence="10 11">
    <name type="scientific">Corallococcus soli</name>
    <dbReference type="NCBI Taxonomy" id="2710757"/>
    <lineage>
        <taxon>Bacteria</taxon>
        <taxon>Pseudomonadati</taxon>
        <taxon>Myxococcota</taxon>
        <taxon>Myxococcia</taxon>
        <taxon>Myxococcales</taxon>
        <taxon>Cystobacterineae</taxon>
        <taxon>Myxococcaceae</taxon>
        <taxon>Corallococcus</taxon>
    </lineage>
</organism>
<dbReference type="EMBL" id="JAAIYO010000013">
    <property type="protein sequence ID" value="MBE4752590.1"/>
    <property type="molecule type" value="Genomic_DNA"/>
</dbReference>
<sequence length="375" mass="41869">MASAYSKDLLLKMYRKMYLLRRFEERAGQQYTLGKIAGFCHLYIGQEAVAVGCNEAIRADDYMLSAYRDHGQPLARGSDAGMVMAELFGRGSGYSKGKGGSMHIFDIEHHFYGGYGIVGGQIPLAAGMAFAARYRNEDRVTVCFFGDAAANQGAFHETFNMAQKWKLPVIYICENNRYGMGTAIARTSAVPEIHKRASAYGMRGEAVDGMDALKMYEAVKDAAEYCRAGKGPVLMEANTYRFRGHSMADPANYRSKQEVEDERRNDPIPKLREYALKQGLGLSDADFESIEEEEKRTVDAAVKFADESPEPSVDELWRDTIVEPGEEDVRPRERVLGVKVTNWPKYPSGQELKVTWDLEPRAEAEAADKKAGLSR</sequence>
<dbReference type="Gene3D" id="3.40.50.970">
    <property type="match status" value="1"/>
</dbReference>
<dbReference type="PANTHER" id="PTHR11516:SF60">
    <property type="entry name" value="PYRUVATE DEHYDROGENASE E1 COMPONENT SUBUNIT ALPHA"/>
    <property type="match status" value="1"/>
</dbReference>
<comment type="function">
    <text evidence="8">The pyruvate dehydrogenase complex catalyzes the overall conversion of pyruvate to acetyl-CoA and CO(2).</text>
</comment>
<dbReference type="InterPro" id="IPR050642">
    <property type="entry name" value="PDH_E1_Alpha_Subunit"/>
</dbReference>
<dbReference type="PANTHER" id="PTHR11516">
    <property type="entry name" value="PYRUVATE DEHYDROGENASE E1 COMPONENT, ALPHA SUBUNIT BACTERIAL AND ORGANELLAR"/>
    <property type="match status" value="1"/>
</dbReference>
<protein>
    <recommendedName>
        <fullName evidence="4 8">Pyruvate dehydrogenase E1 component subunit alpha</fullName>
        <ecNumber evidence="3 8">1.2.4.1</ecNumber>
    </recommendedName>
</protein>
<keyword evidence="6 8" id="KW-0786">Thiamine pyrophosphate</keyword>
<evidence type="ECO:0000313" key="11">
    <source>
        <dbReference type="Proteomes" id="UP001516472"/>
    </source>
</evidence>
<name>A0ABR9PXC4_9BACT</name>
<comment type="subunit">
    <text evidence="2 8">Heterodimer of an alpha and a beta chain.</text>
</comment>
<gene>
    <name evidence="8 10" type="primary">pdhA</name>
    <name evidence="10" type="ORF">G4177_30950</name>
</gene>
<evidence type="ECO:0000256" key="2">
    <source>
        <dbReference type="ARBA" id="ARBA00011870"/>
    </source>
</evidence>
<dbReference type="SUPFAM" id="SSF52518">
    <property type="entry name" value="Thiamin diphosphate-binding fold (THDP-binding)"/>
    <property type="match status" value="1"/>
</dbReference>
<dbReference type="EC" id="1.2.4.1" evidence="3 8"/>